<evidence type="ECO:0000313" key="8">
    <source>
        <dbReference type="Proteomes" id="UP001164746"/>
    </source>
</evidence>
<evidence type="ECO:0000259" key="6">
    <source>
        <dbReference type="Pfam" id="PF00151"/>
    </source>
</evidence>
<dbReference type="SUPFAM" id="SSF53474">
    <property type="entry name" value="alpha/beta-Hydrolases"/>
    <property type="match status" value="1"/>
</dbReference>
<dbReference type="PRINTS" id="PR00821">
    <property type="entry name" value="TAGLIPASE"/>
</dbReference>
<feature type="signal peptide" evidence="5">
    <location>
        <begin position="1"/>
        <end position="16"/>
    </location>
</feature>
<organism evidence="7 8">
    <name type="scientific">Mya arenaria</name>
    <name type="common">Soft-shell clam</name>
    <dbReference type="NCBI Taxonomy" id="6604"/>
    <lineage>
        <taxon>Eukaryota</taxon>
        <taxon>Metazoa</taxon>
        <taxon>Spiralia</taxon>
        <taxon>Lophotrochozoa</taxon>
        <taxon>Mollusca</taxon>
        <taxon>Bivalvia</taxon>
        <taxon>Autobranchia</taxon>
        <taxon>Heteroconchia</taxon>
        <taxon>Euheterodonta</taxon>
        <taxon>Imparidentia</taxon>
        <taxon>Neoheterodontei</taxon>
        <taxon>Myida</taxon>
        <taxon>Myoidea</taxon>
        <taxon>Myidae</taxon>
        <taxon>Mya</taxon>
    </lineage>
</organism>
<accession>A0ABY7EJS4</accession>
<comment type="similarity">
    <text evidence="2 4">Belongs to the AB hydrolase superfamily. Lipase family.</text>
</comment>
<dbReference type="InterPro" id="IPR013818">
    <property type="entry name" value="Lipase"/>
</dbReference>
<proteinExistence type="inferred from homology"/>
<evidence type="ECO:0000256" key="3">
    <source>
        <dbReference type="ARBA" id="ARBA00022525"/>
    </source>
</evidence>
<reference evidence="7" key="1">
    <citation type="submission" date="2022-11" db="EMBL/GenBank/DDBJ databases">
        <title>Centuries of genome instability and evolution in soft-shell clam transmissible cancer (bioRxiv).</title>
        <authorList>
            <person name="Hart S.F.M."/>
            <person name="Yonemitsu M.A."/>
            <person name="Giersch R.M."/>
            <person name="Beal B.F."/>
            <person name="Arriagada G."/>
            <person name="Davis B.W."/>
            <person name="Ostrander E.A."/>
            <person name="Goff S.P."/>
            <person name="Metzger M.J."/>
        </authorList>
    </citation>
    <scope>NUCLEOTIDE SEQUENCE</scope>
    <source>
        <strain evidence="7">MELC-2E11</strain>
        <tissue evidence="7">Siphon/mantle</tissue>
    </source>
</reference>
<dbReference type="Gene3D" id="3.40.50.1820">
    <property type="entry name" value="alpha/beta hydrolase"/>
    <property type="match status" value="1"/>
</dbReference>
<sequence length="211" mass="22033">MKVVLALFGVFFGANANTRVTAALLAQFIEALHDNGGLHYPDVYMVGHSLGAHVAGYVGERIQDIGRITGLDPAGPLFENGDPRTRLDPTDATFVDAIHTDGDALSDLGFGLETPVGDFDFYPNGGMDQPGCPNQTSGKIVNIIATGLGASLDTPCSFTAYPCQSLVDYTAGRCTSCGSGCAIMGYGAQTGSSIHGVYYLTTSSTTPYCQN</sequence>
<keyword evidence="5" id="KW-0732">Signal</keyword>
<dbReference type="PANTHER" id="PTHR11610">
    <property type="entry name" value="LIPASE"/>
    <property type="match status" value="1"/>
</dbReference>
<dbReference type="EMBL" id="CP111018">
    <property type="protein sequence ID" value="WAR10233.1"/>
    <property type="molecule type" value="Genomic_DNA"/>
</dbReference>
<name>A0ABY7EJS4_MYAAR</name>
<dbReference type="Proteomes" id="UP001164746">
    <property type="component" value="Chromosome 7"/>
</dbReference>
<feature type="chain" id="PRO_5046133345" evidence="5">
    <location>
        <begin position="17"/>
        <end position="211"/>
    </location>
</feature>
<evidence type="ECO:0000256" key="4">
    <source>
        <dbReference type="RuleBase" id="RU004262"/>
    </source>
</evidence>
<evidence type="ECO:0000256" key="2">
    <source>
        <dbReference type="ARBA" id="ARBA00010701"/>
    </source>
</evidence>
<dbReference type="InterPro" id="IPR000734">
    <property type="entry name" value="TAG_lipase"/>
</dbReference>
<gene>
    <name evidence="7" type="ORF">MAR_035309</name>
</gene>
<feature type="domain" description="Lipase" evidence="6">
    <location>
        <begin position="13"/>
        <end position="143"/>
    </location>
</feature>
<dbReference type="Pfam" id="PF00151">
    <property type="entry name" value="Lipase"/>
    <property type="match status" value="1"/>
</dbReference>
<keyword evidence="8" id="KW-1185">Reference proteome</keyword>
<dbReference type="PANTHER" id="PTHR11610:SF173">
    <property type="entry name" value="LIPASE DOMAIN-CONTAINING PROTEIN-RELATED"/>
    <property type="match status" value="1"/>
</dbReference>
<comment type="subcellular location">
    <subcellularLocation>
        <location evidence="1">Secreted</location>
    </subcellularLocation>
</comment>
<evidence type="ECO:0000256" key="1">
    <source>
        <dbReference type="ARBA" id="ARBA00004613"/>
    </source>
</evidence>
<keyword evidence="3" id="KW-0964">Secreted</keyword>
<dbReference type="InterPro" id="IPR029058">
    <property type="entry name" value="AB_hydrolase_fold"/>
</dbReference>
<evidence type="ECO:0000313" key="7">
    <source>
        <dbReference type="EMBL" id="WAR10233.1"/>
    </source>
</evidence>
<evidence type="ECO:0000256" key="5">
    <source>
        <dbReference type="SAM" id="SignalP"/>
    </source>
</evidence>
<protein>
    <submittedName>
        <fullName evidence="7">LIPH-like protein</fullName>
    </submittedName>
</protein>